<dbReference type="AlphaFoldDB" id="A0A2I7N5V8"/>
<dbReference type="GO" id="GO:0016747">
    <property type="term" value="F:acyltransferase activity, transferring groups other than amino-acyl groups"/>
    <property type="evidence" value="ECO:0007669"/>
    <property type="project" value="InterPro"/>
</dbReference>
<dbReference type="Pfam" id="PF13302">
    <property type="entry name" value="Acetyltransf_3"/>
    <property type="match status" value="1"/>
</dbReference>
<dbReference type="PANTHER" id="PTHR43610:SF1">
    <property type="entry name" value="N-ACETYLTRANSFERASE DOMAIN-CONTAINING PROTEIN"/>
    <property type="match status" value="1"/>
</dbReference>
<dbReference type="RefSeq" id="WP_102951150.1">
    <property type="nucleotide sequence ID" value="NZ_CP024847.1"/>
</dbReference>
<evidence type="ECO:0000313" key="3">
    <source>
        <dbReference type="Proteomes" id="UP000236655"/>
    </source>
</evidence>
<dbReference type="PROSITE" id="PS51186">
    <property type="entry name" value="GNAT"/>
    <property type="match status" value="1"/>
</dbReference>
<protein>
    <submittedName>
        <fullName evidence="2">GNAT family N-acetyltransferase</fullName>
    </submittedName>
</protein>
<dbReference type="OrthoDB" id="5295305at2"/>
<gene>
    <name evidence="2" type="ORF">CUN60_05930</name>
</gene>
<feature type="domain" description="N-acetyltransferase" evidence="1">
    <location>
        <begin position="17"/>
        <end position="179"/>
    </location>
</feature>
<reference evidence="3" key="1">
    <citation type="submission" date="2017-11" db="EMBL/GenBank/DDBJ databases">
        <authorList>
            <person name="Chan K.G."/>
            <person name="Lee L.S."/>
        </authorList>
    </citation>
    <scope>NUCLEOTIDE SEQUENCE [LARGE SCALE GENOMIC DNA]</scope>
    <source>
        <strain evidence="3">DSM 100970</strain>
    </source>
</reference>
<dbReference type="KEGG" id="nba:CUN60_05930"/>
<evidence type="ECO:0000313" key="2">
    <source>
        <dbReference type="EMBL" id="AUR51854.1"/>
    </source>
</evidence>
<evidence type="ECO:0000259" key="1">
    <source>
        <dbReference type="PROSITE" id="PS51186"/>
    </source>
</evidence>
<accession>A0A2I7N5V8</accession>
<keyword evidence="2" id="KW-0808">Transferase</keyword>
<organism evidence="2 3">
    <name type="scientific">Aquella oligotrophica</name>
    <dbReference type="NCBI Taxonomy" id="2067065"/>
    <lineage>
        <taxon>Bacteria</taxon>
        <taxon>Pseudomonadati</taxon>
        <taxon>Pseudomonadota</taxon>
        <taxon>Betaproteobacteria</taxon>
        <taxon>Neisseriales</taxon>
        <taxon>Neisseriaceae</taxon>
        <taxon>Aquella</taxon>
    </lineage>
</organism>
<keyword evidence="3" id="KW-1185">Reference proteome</keyword>
<dbReference type="EMBL" id="CP024847">
    <property type="protein sequence ID" value="AUR51854.1"/>
    <property type="molecule type" value="Genomic_DNA"/>
</dbReference>
<dbReference type="InterPro" id="IPR000182">
    <property type="entry name" value="GNAT_dom"/>
</dbReference>
<proteinExistence type="predicted"/>
<dbReference type="Gene3D" id="3.40.630.30">
    <property type="match status" value="1"/>
</dbReference>
<sequence length="198" mass="23065">MITFENLQNIHIQHELVTIRNYRDSDLDGLRAIFDSEFFTWFFTQYPTCDDFVNEKLAEVAKESLALLVIIDNKTKKIIGTSSLYEISFRHKRLEMGSSWLAKEYQGSGYNPLNKYLLIDYLINTLGFNRVQWKTDALNEKSKQAMLKLGFIHEGILRRHAITQSGRVRDSLVFAVTDQDWAEVSLIMSERIQLKFSS</sequence>
<dbReference type="SUPFAM" id="SSF55729">
    <property type="entry name" value="Acyl-CoA N-acyltransferases (Nat)"/>
    <property type="match status" value="1"/>
</dbReference>
<dbReference type="InterPro" id="IPR016181">
    <property type="entry name" value="Acyl_CoA_acyltransferase"/>
</dbReference>
<dbReference type="PANTHER" id="PTHR43610">
    <property type="entry name" value="BLL6696 PROTEIN"/>
    <property type="match status" value="1"/>
</dbReference>
<dbReference type="Proteomes" id="UP000236655">
    <property type="component" value="Chromosome"/>
</dbReference>
<name>A0A2I7N5V8_9NEIS</name>